<dbReference type="NCBIfam" id="TIGR04183">
    <property type="entry name" value="Por_Secre_tail"/>
    <property type="match status" value="1"/>
</dbReference>
<name>A0ABU9IKE8_9FLAO</name>
<dbReference type="Proteomes" id="UP001485226">
    <property type="component" value="Unassembled WGS sequence"/>
</dbReference>
<dbReference type="InterPro" id="IPR026444">
    <property type="entry name" value="Secre_tail"/>
</dbReference>
<evidence type="ECO:0000259" key="3">
    <source>
        <dbReference type="Pfam" id="PF18962"/>
    </source>
</evidence>
<gene>
    <name evidence="4" type="ORF">AAEO57_03935</name>
</gene>
<proteinExistence type="predicted"/>
<evidence type="ECO:0000256" key="1">
    <source>
        <dbReference type="ARBA" id="ARBA00022729"/>
    </source>
</evidence>
<dbReference type="Pfam" id="PF18962">
    <property type="entry name" value="Por_Secre_tail"/>
    <property type="match status" value="1"/>
</dbReference>
<feature type="chain" id="PRO_5046592028" evidence="2">
    <location>
        <begin position="19"/>
        <end position="506"/>
    </location>
</feature>
<reference evidence="4 5" key="1">
    <citation type="submission" date="2024-04" db="EMBL/GenBank/DDBJ databases">
        <title>Flavobacterium sp. DGU38 16S ribosomal RNA gene Genome sequencing and assembly.</title>
        <authorList>
            <person name="Park S."/>
        </authorList>
    </citation>
    <scope>NUCLEOTIDE SEQUENCE [LARGE SCALE GENOMIC DNA]</scope>
    <source>
        <strain evidence="4 5">DGU38</strain>
    </source>
</reference>
<comment type="caution">
    <text evidence="4">The sequence shown here is derived from an EMBL/GenBank/DDBJ whole genome shotgun (WGS) entry which is preliminary data.</text>
</comment>
<evidence type="ECO:0000313" key="5">
    <source>
        <dbReference type="Proteomes" id="UP001485226"/>
    </source>
</evidence>
<dbReference type="Pfam" id="PF13573">
    <property type="entry name" value="SprB"/>
    <property type="match status" value="2"/>
</dbReference>
<organism evidence="4 5">
    <name type="scientific">Flavobacterium calami</name>
    <dbReference type="NCBI Taxonomy" id="3139144"/>
    <lineage>
        <taxon>Bacteria</taxon>
        <taxon>Pseudomonadati</taxon>
        <taxon>Bacteroidota</taxon>
        <taxon>Flavobacteriia</taxon>
        <taxon>Flavobacteriales</taxon>
        <taxon>Flavobacteriaceae</taxon>
        <taxon>Flavobacterium</taxon>
    </lineage>
</organism>
<feature type="signal peptide" evidence="2">
    <location>
        <begin position="1"/>
        <end position="18"/>
    </location>
</feature>
<evidence type="ECO:0000313" key="4">
    <source>
        <dbReference type="EMBL" id="MEL1252913.1"/>
    </source>
</evidence>
<dbReference type="RefSeq" id="WP_341689691.1">
    <property type="nucleotide sequence ID" value="NZ_JBBYHS010000003.1"/>
</dbReference>
<dbReference type="EMBL" id="JBBYHS010000003">
    <property type="protein sequence ID" value="MEL1252913.1"/>
    <property type="molecule type" value="Genomic_DNA"/>
</dbReference>
<dbReference type="InterPro" id="IPR025667">
    <property type="entry name" value="SprB_repeat"/>
</dbReference>
<keyword evidence="1 2" id="KW-0732">Signal</keyword>
<keyword evidence="5" id="KW-1185">Reference proteome</keyword>
<sequence length="506" mass="54389">MKKTLLGLLFLFTNLFHAQISNIEHCAGDNSFNLTSQKTLLIGNLNPAETTVSYHLSLADATNNTNVIANPANYISNVASKTIYARIDNNGVVTTNYFNLILYSSVTSTVIIEPISCQNEKGKITIQATGGKGPYIHSIDGGSYSASNVFTDLVAGVYEISTKDALGCETSLSVTVTSYTPIKIIPLTVAPTCNGQSNGQIHLPITSGGNAPYTYILRNYTTGELSTNPFYGNIFHNLAAGRYIVEATDVTGCKEIAFVDLLEPTKLLGNALVENVNSIQLSGTGGIGPYTFAISPKLYAFSEQNTFTNLEPGDYTYLIKDSQGCIFTSDFIINPSAPLINGKNAINFDFTPGQTLADIVVDGQNIKWYSSPNSLSGKTSKSAETTLPLTTILVDGTTYYASQTINGVESAQRLAVTAKSNGALSNEDFVLPNFKFYPNPVKNKLALSNTGNIDEVEILAVSGKSVLVKKINDIHSEIDLSNISTGVYFLKVKSEGKTKTIKIVKE</sequence>
<protein>
    <submittedName>
        <fullName evidence="4">T9SS type A sorting domain-containing protein</fullName>
    </submittedName>
</protein>
<accession>A0ABU9IKE8</accession>
<feature type="domain" description="Secretion system C-terminal sorting" evidence="3">
    <location>
        <begin position="437"/>
        <end position="503"/>
    </location>
</feature>
<evidence type="ECO:0000256" key="2">
    <source>
        <dbReference type="SAM" id="SignalP"/>
    </source>
</evidence>